<name>A0AAE0U1G3_9PEZI</name>
<accession>A0AAE0U1G3</accession>
<dbReference type="Proteomes" id="UP001285441">
    <property type="component" value="Unassembled WGS sequence"/>
</dbReference>
<protein>
    <submittedName>
        <fullName evidence="1">Uncharacterized protein</fullName>
    </submittedName>
</protein>
<dbReference type="InterPro" id="IPR056539">
    <property type="entry name" value="NuiA-like"/>
</dbReference>
<dbReference type="EMBL" id="JAULSW010000003">
    <property type="protein sequence ID" value="KAK3387054.1"/>
    <property type="molecule type" value="Genomic_DNA"/>
</dbReference>
<dbReference type="PANTHER" id="PTHR42093">
    <property type="match status" value="1"/>
</dbReference>
<dbReference type="Gene3D" id="3.40.1460.10">
    <property type="entry name" value="Nuclease A inhibitor-like"/>
    <property type="match status" value="1"/>
</dbReference>
<dbReference type="PANTHER" id="PTHR42093:SF1">
    <property type="match status" value="1"/>
</dbReference>
<dbReference type="Pfam" id="PF23151">
    <property type="entry name" value="NuiA_2"/>
    <property type="match status" value="1"/>
</dbReference>
<reference evidence="1" key="1">
    <citation type="journal article" date="2023" name="Mol. Phylogenet. Evol.">
        <title>Genome-scale phylogeny and comparative genomics of the fungal order Sordariales.</title>
        <authorList>
            <person name="Hensen N."/>
            <person name="Bonometti L."/>
            <person name="Westerberg I."/>
            <person name="Brannstrom I.O."/>
            <person name="Guillou S."/>
            <person name="Cros-Aarteil S."/>
            <person name="Calhoun S."/>
            <person name="Haridas S."/>
            <person name="Kuo A."/>
            <person name="Mondo S."/>
            <person name="Pangilinan J."/>
            <person name="Riley R."/>
            <person name="LaButti K."/>
            <person name="Andreopoulos B."/>
            <person name="Lipzen A."/>
            <person name="Chen C."/>
            <person name="Yan M."/>
            <person name="Daum C."/>
            <person name="Ng V."/>
            <person name="Clum A."/>
            <person name="Steindorff A."/>
            <person name="Ohm R.A."/>
            <person name="Martin F."/>
            <person name="Silar P."/>
            <person name="Natvig D.O."/>
            <person name="Lalanne C."/>
            <person name="Gautier V."/>
            <person name="Ament-Velasquez S.L."/>
            <person name="Kruys A."/>
            <person name="Hutchinson M.I."/>
            <person name="Powell A.J."/>
            <person name="Barry K."/>
            <person name="Miller A.N."/>
            <person name="Grigoriev I.V."/>
            <person name="Debuchy R."/>
            <person name="Gladieux P."/>
            <person name="Hiltunen Thoren M."/>
            <person name="Johannesson H."/>
        </authorList>
    </citation>
    <scope>NUCLEOTIDE SEQUENCE</scope>
    <source>
        <strain evidence="1">CBS 232.78</strain>
    </source>
</reference>
<keyword evidence="2" id="KW-1185">Reference proteome</keyword>
<comment type="caution">
    <text evidence="1">The sequence shown here is derived from an EMBL/GenBank/DDBJ whole genome shotgun (WGS) entry which is preliminary data.</text>
</comment>
<sequence length="278" mass="30063">MSAALARRHILKLGRQQPLAATVQTSTILTYQPCRHSKPGVINLNSPFATQGVLLPTLTLIETCPAASQAPSSTRPPRHRPSCPPCTLAAPTAPRDCSRSSSYFSTTGRTNMASDEDYMAFLDKANEDPSKGYAKPQQQSQGLKAFKTTDKGVKVPAVLAEATKEAFYTSDADEPFEPVALSWDEAGKGLPDEEEFAELIDHWEPKEADITILDPIDWDTAGQYKALIDAVREAGAGNDVRVYKVARGGVRVEYWLVTTKGKGKNATLVGVKALAVES</sequence>
<evidence type="ECO:0000313" key="1">
    <source>
        <dbReference type="EMBL" id="KAK3387054.1"/>
    </source>
</evidence>
<gene>
    <name evidence="1" type="ORF">B0H63DRAFT_469014</name>
</gene>
<organism evidence="1 2">
    <name type="scientific">Podospora didyma</name>
    <dbReference type="NCBI Taxonomy" id="330526"/>
    <lineage>
        <taxon>Eukaryota</taxon>
        <taxon>Fungi</taxon>
        <taxon>Dikarya</taxon>
        <taxon>Ascomycota</taxon>
        <taxon>Pezizomycotina</taxon>
        <taxon>Sordariomycetes</taxon>
        <taxon>Sordariomycetidae</taxon>
        <taxon>Sordariales</taxon>
        <taxon>Podosporaceae</taxon>
        <taxon>Podospora</taxon>
    </lineage>
</organism>
<dbReference type="AlphaFoldDB" id="A0AAE0U1G3"/>
<reference evidence="1" key="2">
    <citation type="submission" date="2023-06" db="EMBL/GenBank/DDBJ databases">
        <authorList>
            <consortium name="Lawrence Berkeley National Laboratory"/>
            <person name="Haridas S."/>
            <person name="Hensen N."/>
            <person name="Bonometti L."/>
            <person name="Westerberg I."/>
            <person name="Brannstrom I.O."/>
            <person name="Guillou S."/>
            <person name="Cros-Aarteil S."/>
            <person name="Calhoun S."/>
            <person name="Kuo A."/>
            <person name="Mondo S."/>
            <person name="Pangilinan J."/>
            <person name="Riley R."/>
            <person name="LaButti K."/>
            <person name="Andreopoulos B."/>
            <person name="Lipzen A."/>
            <person name="Chen C."/>
            <person name="Yanf M."/>
            <person name="Daum C."/>
            <person name="Ng V."/>
            <person name="Clum A."/>
            <person name="Steindorff A."/>
            <person name="Ohm R."/>
            <person name="Martin F."/>
            <person name="Silar P."/>
            <person name="Natvig D."/>
            <person name="Lalanne C."/>
            <person name="Gautier V."/>
            <person name="Ament-velasquez S.L."/>
            <person name="Kruys A."/>
            <person name="Hutchinson M.I."/>
            <person name="Powell A.J."/>
            <person name="Barry K."/>
            <person name="Miller A.N."/>
            <person name="Grigoriev I.V."/>
            <person name="Debuchy R."/>
            <person name="Gladieux P."/>
            <person name="Thoren M.H."/>
            <person name="Johannesson H."/>
        </authorList>
    </citation>
    <scope>NUCLEOTIDE SEQUENCE</scope>
    <source>
        <strain evidence="1">CBS 232.78</strain>
    </source>
</reference>
<evidence type="ECO:0000313" key="2">
    <source>
        <dbReference type="Proteomes" id="UP001285441"/>
    </source>
</evidence>
<proteinExistence type="predicted"/>